<keyword evidence="7" id="KW-1185">Reference proteome</keyword>
<evidence type="ECO:0000256" key="3">
    <source>
        <dbReference type="ARBA" id="ARBA00022989"/>
    </source>
</evidence>
<comment type="subcellular location">
    <subcellularLocation>
        <location evidence="1">Membrane</location>
        <topology evidence="1">Multi-pass membrane protein</topology>
    </subcellularLocation>
</comment>
<dbReference type="OrthoDB" id="6612291at2759"/>
<dbReference type="SUPFAM" id="SSF103473">
    <property type="entry name" value="MFS general substrate transporter"/>
    <property type="match status" value="2"/>
</dbReference>
<feature type="transmembrane region" description="Helical" evidence="5">
    <location>
        <begin position="60"/>
        <end position="81"/>
    </location>
</feature>
<reference evidence="6 7" key="1">
    <citation type="submission" date="2019-06" db="EMBL/GenBank/DDBJ databases">
        <title>Draft genome sequence of the filamentous fungus Phialemoniopsis curvata isolated from diesel fuel.</title>
        <authorList>
            <person name="Varaljay V.A."/>
            <person name="Lyon W.J."/>
            <person name="Crouch A.L."/>
            <person name="Drake C.E."/>
            <person name="Hollomon J.M."/>
            <person name="Nadeau L.J."/>
            <person name="Nunn H.S."/>
            <person name="Stevenson B.S."/>
            <person name="Bojanowski C.L."/>
            <person name="Crookes-Goodson W.J."/>
        </authorList>
    </citation>
    <scope>NUCLEOTIDE SEQUENCE [LARGE SCALE GENOMIC DNA]</scope>
    <source>
        <strain evidence="6 7">D216</strain>
    </source>
</reference>
<dbReference type="GO" id="GO:0016020">
    <property type="term" value="C:membrane"/>
    <property type="evidence" value="ECO:0007669"/>
    <property type="project" value="UniProtKB-SubCell"/>
</dbReference>
<keyword evidence="2 5" id="KW-0812">Transmembrane</keyword>
<comment type="caution">
    <text evidence="6">The sequence shown here is derived from an EMBL/GenBank/DDBJ whole genome shotgun (WGS) entry which is preliminary data.</text>
</comment>
<dbReference type="Proteomes" id="UP000319257">
    <property type="component" value="Unassembled WGS sequence"/>
</dbReference>
<evidence type="ECO:0000256" key="2">
    <source>
        <dbReference type="ARBA" id="ARBA00022692"/>
    </source>
</evidence>
<keyword evidence="4 5" id="KW-0472">Membrane</keyword>
<evidence type="ECO:0000256" key="1">
    <source>
        <dbReference type="ARBA" id="ARBA00004141"/>
    </source>
</evidence>
<dbReference type="AlphaFoldDB" id="A0A507AUK8"/>
<feature type="transmembrane region" description="Helical" evidence="5">
    <location>
        <begin position="12"/>
        <end position="40"/>
    </location>
</feature>
<dbReference type="InParanoid" id="A0A507AUK8"/>
<dbReference type="InterPro" id="IPR005828">
    <property type="entry name" value="MFS_sugar_transport-like"/>
</dbReference>
<organism evidence="6 7">
    <name type="scientific">Thyridium curvatum</name>
    <dbReference type="NCBI Taxonomy" id="1093900"/>
    <lineage>
        <taxon>Eukaryota</taxon>
        <taxon>Fungi</taxon>
        <taxon>Dikarya</taxon>
        <taxon>Ascomycota</taxon>
        <taxon>Pezizomycotina</taxon>
        <taxon>Sordariomycetes</taxon>
        <taxon>Sordariomycetidae</taxon>
        <taxon>Thyridiales</taxon>
        <taxon>Thyridiaceae</taxon>
        <taxon>Thyridium</taxon>
    </lineage>
</organism>
<dbReference type="PANTHER" id="PTHR48022:SF11">
    <property type="entry name" value="MONOSACCHARIDE TRANSPORTER (HXT8), PUTATIVE (AFU_ORTHOLOGUE AFUA_2G08120)-RELATED"/>
    <property type="match status" value="1"/>
</dbReference>
<dbReference type="Pfam" id="PF00083">
    <property type="entry name" value="Sugar_tr"/>
    <property type="match status" value="2"/>
</dbReference>
<protein>
    <submittedName>
        <fullName evidence="6">Uncharacterized protein</fullName>
    </submittedName>
</protein>
<dbReference type="PANTHER" id="PTHR48022">
    <property type="entry name" value="PLASTIDIC GLUCOSE TRANSPORTER 4"/>
    <property type="match status" value="1"/>
</dbReference>
<feature type="transmembrane region" description="Helical" evidence="5">
    <location>
        <begin position="220"/>
        <end position="244"/>
    </location>
</feature>
<dbReference type="EMBL" id="SKBQ01000058">
    <property type="protein sequence ID" value="TPX10396.1"/>
    <property type="molecule type" value="Genomic_DNA"/>
</dbReference>
<evidence type="ECO:0000256" key="5">
    <source>
        <dbReference type="SAM" id="Phobius"/>
    </source>
</evidence>
<dbReference type="GeneID" id="41976062"/>
<evidence type="ECO:0000256" key="4">
    <source>
        <dbReference type="ARBA" id="ARBA00023136"/>
    </source>
</evidence>
<evidence type="ECO:0000313" key="6">
    <source>
        <dbReference type="EMBL" id="TPX10396.1"/>
    </source>
</evidence>
<evidence type="ECO:0000313" key="7">
    <source>
        <dbReference type="Proteomes" id="UP000319257"/>
    </source>
</evidence>
<proteinExistence type="predicted"/>
<dbReference type="RefSeq" id="XP_030992107.1">
    <property type="nucleotide sequence ID" value="XM_031143489.1"/>
</dbReference>
<dbReference type="GO" id="GO:0005351">
    <property type="term" value="F:carbohydrate:proton symporter activity"/>
    <property type="evidence" value="ECO:0007669"/>
    <property type="project" value="TreeGrafter"/>
</dbReference>
<gene>
    <name evidence="6" type="ORF">E0L32_008615</name>
</gene>
<accession>A0A507AUK8</accession>
<sequence length="342" mass="36695">MKSDAVPATRYNFAIVFFVALGSFTYGFNASIMGTVFGLAPFFSYFNLSLTGPDADYANSMIGATNGLFSAGGIVGCLLMIRLADKFGNQPTAVAPGILGLGSQLVPESPRWLVQKNRVSEALDILTKLHHQPGALDNAASQSECRAIEIQVMSEPAKAMTFFGIMRKPSYRKRVLIGLFVQRIGSTDECLQVGCGLMVAAETALGAVSAKKKNDRGINAAGVVFLFAFVTFYGGCVDAISYIYCTEIFLTAIRAQGVSYSVIGSFGMTLVYTQPAPIAFAQVGWKYYHVSIILPLLSAPVLHLCFPETKGLLSLEEIGAVFGDREGTISVSVHEDTADQEQ</sequence>
<name>A0A507AUK8_9PEZI</name>
<dbReference type="InterPro" id="IPR050360">
    <property type="entry name" value="MFS_Sugar_Transporters"/>
</dbReference>
<keyword evidence="3 5" id="KW-1133">Transmembrane helix</keyword>
<dbReference type="Gene3D" id="1.20.1250.20">
    <property type="entry name" value="MFS general substrate transporter like domains"/>
    <property type="match status" value="3"/>
</dbReference>
<dbReference type="InterPro" id="IPR036259">
    <property type="entry name" value="MFS_trans_sf"/>
</dbReference>